<organism evidence="2 3">
    <name type="scientific">Ceutorhynchus assimilis</name>
    <name type="common">cabbage seed weevil</name>
    <dbReference type="NCBI Taxonomy" id="467358"/>
    <lineage>
        <taxon>Eukaryota</taxon>
        <taxon>Metazoa</taxon>
        <taxon>Ecdysozoa</taxon>
        <taxon>Arthropoda</taxon>
        <taxon>Hexapoda</taxon>
        <taxon>Insecta</taxon>
        <taxon>Pterygota</taxon>
        <taxon>Neoptera</taxon>
        <taxon>Endopterygota</taxon>
        <taxon>Coleoptera</taxon>
        <taxon>Polyphaga</taxon>
        <taxon>Cucujiformia</taxon>
        <taxon>Curculionidae</taxon>
        <taxon>Ceutorhynchinae</taxon>
        <taxon>Ceutorhynchus</taxon>
    </lineage>
</organism>
<name>A0A9N9MKC5_9CUCU</name>
<dbReference type="Proteomes" id="UP001152799">
    <property type="component" value="Chromosome 3"/>
</dbReference>
<feature type="signal peptide" evidence="1">
    <location>
        <begin position="1"/>
        <end position="18"/>
    </location>
</feature>
<dbReference type="EMBL" id="OU892279">
    <property type="protein sequence ID" value="CAG9766517.1"/>
    <property type="molecule type" value="Genomic_DNA"/>
</dbReference>
<dbReference type="InterPro" id="IPR038606">
    <property type="entry name" value="To_sf"/>
</dbReference>
<protein>
    <submittedName>
        <fullName evidence="2">Uncharacterized protein</fullName>
    </submittedName>
</protein>
<keyword evidence="3" id="KW-1185">Reference proteome</keyword>
<proteinExistence type="predicted"/>
<keyword evidence="1" id="KW-0732">Signal</keyword>
<feature type="chain" id="PRO_5040124589" evidence="1">
    <location>
        <begin position="19"/>
        <end position="243"/>
    </location>
</feature>
<dbReference type="GO" id="GO:0005615">
    <property type="term" value="C:extracellular space"/>
    <property type="evidence" value="ECO:0007669"/>
    <property type="project" value="TreeGrafter"/>
</dbReference>
<accession>A0A9N9MKC5</accession>
<dbReference type="InterPro" id="IPR010562">
    <property type="entry name" value="Haemolymph_juvenile_hormone-bd"/>
</dbReference>
<reference evidence="2" key="1">
    <citation type="submission" date="2022-01" db="EMBL/GenBank/DDBJ databases">
        <authorList>
            <person name="King R."/>
        </authorList>
    </citation>
    <scope>NUCLEOTIDE SEQUENCE</scope>
</reference>
<sequence>MKLIIFVSFIGLLGFTSTTPTNHRLQGVIDGLINKTINSLVAKLDDPITVDHIAADLPNNTDNISGTASISNFSLGGLKKLVATKIDVSLLGLSLNAEIAVPDIDLNTEYDADIELQKWFPLMWGRGVAIMKIGGIDVRVGGKVSMKGGLSISNTTVSFTIGSAWFRFTGLLYDDELSYTLSEILNTVVVSFVDDYQEWISSIISPIAGEIINALLHSASESEEFLQLADQLLEEEINMHYTV</sequence>
<dbReference type="OrthoDB" id="6747947at2759"/>
<dbReference type="Gene3D" id="3.15.10.30">
    <property type="entry name" value="Haemolymph juvenile hormone binding protein"/>
    <property type="match status" value="1"/>
</dbReference>
<evidence type="ECO:0000313" key="3">
    <source>
        <dbReference type="Proteomes" id="UP001152799"/>
    </source>
</evidence>
<evidence type="ECO:0000256" key="1">
    <source>
        <dbReference type="SAM" id="SignalP"/>
    </source>
</evidence>
<dbReference type="SMART" id="SM00700">
    <property type="entry name" value="JHBP"/>
    <property type="match status" value="1"/>
</dbReference>
<dbReference type="Pfam" id="PF06585">
    <property type="entry name" value="JHBP"/>
    <property type="match status" value="1"/>
</dbReference>
<dbReference type="PANTHER" id="PTHR11008:SF29">
    <property type="entry name" value="IP17226P"/>
    <property type="match status" value="1"/>
</dbReference>
<dbReference type="PANTHER" id="PTHR11008">
    <property type="entry name" value="PROTEIN TAKEOUT-LIKE PROTEIN"/>
    <property type="match status" value="1"/>
</dbReference>
<evidence type="ECO:0000313" key="2">
    <source>
        <dbReference type="EMBL" id="CAG9766517.1"/>
    </source>
</evidence>
<gene>
    <name evidence="2" type="ORF">CEUTPL_LOCUS7099</name>
</gene>
<dbReference type="AlphaFoldDB" id="A0A9N9MKC5"/>